<dbReference type="RefSeq" id="WP_243920771.1">
    <property type="nucleotide sequence ID" value="NZ_JALHLG010000013.1"/>
</dbReference>
<protein>
    <submittedName>
        <fullName evidence="2">Uncharacterized protein</fullName>
    </submittedName>
</protein>
<evidence type="ECO:0000313" key="3">
    <source>
        <dbReference type="Proteomes" id="UP001202281"/>
    </source>
</evidence>
<reference evidence="2 3" key="1">
    <citation type="submission" date="2022-04" db="EMBL/GenBank/DDBJ databases">
        <title>Identification of a novel bacterium isolated from mangrove sediments.</title>
        <authorList>
            <person name="Pan X."/>
        </authorList>
    </citation>
    <scope>NUCLEOTIDE SEQUENCE [LARGE SCALE GENOMIC DNA]</scope>
    <source>
        <strain evidence="2 3">B2638</strain>
    </source>
</reference>
<accession>A0ABT0BQP0</accession>
<evidence type="ECO:0000256" key="1">
    <source>
        <dbReference type="SAM" id="MobiDB-lite"/>
    </source>
</evidence>
<gene>
    <name evidence="2" type="ORF">MTR66_10690</name>
</gene>
<dbReference type="EMBL" id="JALHLG010000013">
    <property type="protein sequence ID" value="MCJ2187275.1"/>
    <property type="molecule type" value="Genomic_DNA"/>
</dbReference>
<dbReference type="Proteomes" id="UP001202281">
    <property type="component" value="Unassembled WGS sequence"/>
</dbReference>
<keyword evidence="3" id="KW-1185">Reference proteome</keyword>
<proteinExistence type="predicted"/>
<feature type="region of interest" description="Disordered" evidence="1">
    <location>
        <begin position="50"/>
        <end position="102"/>
    </location>
</feature>
<sequence>MSFNDNNLSNQAKYADALRVDFALHNLLLRPGNENDGGLRQRLLTEFSLQGSNARRVWPPPDRRPKPLAVPASRPRNSAGPRSPIRCAQALLRPREQPRLRS</sequence>
<feature type="compositionally biased region" description="Basic and acidic residues" evidence="1">
    <location>
        <begin position="93"/>
        <end position="102"/>
    </location>
</feature>
<organism evidence="2 3">
    <name type="scientific">Novosphingobium beihaiensis</name>
    <dbReference type="NCBI Taxonomy" id="2930389"/>
    <lineage>
        <taxon>Bacteria</taxon>
        <taxon>Pseudomonadati</taxon>
        <taxon>Pseudomonadota</taxon>
        <taxon>Alphaproteobacteria</taxon>
        <taxon>Sphingomonadales</taxon>
        <taxon>Sphingomonadaceae</taxon>
        <taxon>Novosphingobium</taxon>
    </lineage>
</organism>
<evidence type="ECO:0000313" key="2">
    <source>
        <dbReference type="EMBL" id="MCJ2187275.1"/>
    </source>
</evidence>
<name>A0ABT0BQP0_9SPHN</name>
<comment type="caution">
    <text evidence="2">The sequence shown here is derived from an EMBL/GenBank/DDBJ whole genome shotgun (WGS) entry which is preliminary data.</text>
</comment>